<protein>
    <submittedName>
        <fullName evidence="1">Uncharacterized protein</fullName>
    </submittedName>
</protein>
<name>A0A223KP14_9BACI</name>
<dbReference type="Proteomes" id="UP000215224">
    <property type="component" value="Chromosome"/>
</dbReference>
<dbReference type="EMBL" id="CP018866">
    <property type="protein sequence ID" value="AST91255.1"/>
    <property type="molecule type" value="Genomic_DNA"/>
</dbReference>
<organism evidence="1 2">
    <name type="scientific">Sutcliffiella cohnii</name>
    <dbReference type="NCBI Taxonomy" id="33932"/>
    <lineage>
        <taxon>Bacteria</taxon>
        <taxon>Bacillati</taxon>
        <taxon>Bacillota</taxon>
        <taxon>Bacilli</taxon>
        <taxon>Bacillales</taxon>
        <taxon>Bacillaceae</taxon>
        <taxon>Sutcliffiella</taxon>
    </lineage>
</organism>
<sequence length="94" mass="11061">MLAKLKKVKFDKSGKNPNYKALLLCPEGKQLYIRFDYTYATKTYWPLEVNYAGKAMDAKLAWYSRKVEKTTVHGFLEEIADKVNKKYGFEMKEH</sequence>
<reference evidence="1 2" key="1">
    <citation type="submission" date="2016-12" db="EMBL/GenBank/DDBJ databases">
        <title>The whole genome sequencing and assembly of Bacillus cohnii DSM 6307T strain.</title>
        <authorList>
            <person name="Lee Y.-J."/>
            <person name="Yi H."/>
            <person name="Bahn Y.-S."/>
            <person name="Kim J.F."/>
            <person name="Lee D.-W."/>
        </authorList>
    </citation>
    <scope>NUCLEOTIDE SEQUENCE [LARGE SCALE GENOMIC DNA]</scope>
    <source>
        <strain evidence="1 2">DSM 6307</strain>
    </source>
</reference>
<dbReference type="STRING" id="1314751.GCA_001591425_00404"/>
<dbReference type="KEGG" id="bcoh:BC6307_08180"/>
<keyword evidence="2" id="KW-1185">Reference proteome</keyword>
<evidence type="ECO:0000313" key="1">
    <source>
        <dbReference type="EMBL" id="AST91255.1"/>
    </source>
</evidence>
<evidence type="ECO:0000313" key="2">
    <source>
        <dbReference type="Proteomes" id="UP000215224"/>
    </source>
</evidence>
<accession>A0A223KP14</accession>
<gene>
    <name evidence="1" type="ORF">BC6307_08180</name>
</gene>
<dbReference type="AlphaFoldDB" id="A0A223KP14"/>
<proteinExistence type="predicted"/>